<dbReference type="Pfam" id="PF03963">
    <property type="entry name" value="FlgD"/>
    <property type="match status" value="1"/>
</dbReference>
<organism evidence="9 10">
    <name type="scientific">Pseudoalteromonas aliena</name>
    <dbReference type="NCBI Taxonomy" id="247523"/>
    <lineage>
        <taxon>Bacteria</taxon>
        <taxon>Pseudomonadati</taxon>
        <taxon>Pseudomonadota</taxon>
        <taxon>Gammaproteobacteria</taxon>
        <taxon>Alteromonadales</taxon>
        <taxon>Pseudoalteromonadaceae</taxon>
        <taxon>Pseudoalteromonas</taxon>
    </lineage>
</organism>
<dbReference type="EMBL" id="CP019628">
    <property type="protein sequence ID" value="AQQ01931.1"/>
    <property type="molecule type" value="Genomic_DNA"/>
</dbReference>
<feature type="region of interest" description="Disordered" evidence="6">
    <location>
        <begin position="1"/>
        <end position="26"/>
    </location>
</feature>
<protein>
    <recommendedName>
        <fullName evidence="2 5">Basal-body rod modification protein FlgD</fullName>
    </recommendedName>
</protein>
<dbReference type="KEGG" id="paln:B0W48_03710"/>
<dbReference type="InterPro" id="IPR005648">
    <property type="entry name" value="FlgD"/>
</dbReference>
<evidence type="ECO:0000256" key="2">
    <source>
        <dbReference type="ARBA" id="ARBA00016013"/>
    </source>
</evidence>
<dbReference type="RefSeq" id="WP_077535687.1">
    <property type="nucleotide sequence ID" value="NZ_CP019628.1"/>
</dbReference>
<dbReference type="InterPro" id="IPR025965">
    <property type="entry name" value="FlgD/Vpr_Ig-like"/>
</dbReference>
<dbReference type="GO" id="GO:0044781">
    <property type="term" value="P:bacterial-type flagellum organization"/>
    <property type="evidence" value="ECO:0007669"/>
    <property type="project" value="UniProtKB-UniRule"/>
</dbReference>
<dbReference type="Proteomes" id="UP000188243">
    <property type="component" value="Chromosome"/>
</dbReference>
<gene>
    <name evidence="8" type="ORF">B0W48_03710</name>
    <name evidence="9" type="ORF">B0W48_20385</name>
</gene>
<evidence type="ECO:0000313" key="8">
    <source>
        <dbReference type="EMBL" id="AQP98984.1"/>
    </source>
</evidence>
<feature type="compositionally biased region" description="Polar residues" evidence="6">
    <location>
        <begin position="1"/>
        <end position="18"/>
    </location>
</feature>
<accession>A0A1Q2H3V1</accession>
<evidence type="ECO:0000256" key="1">
    <source>
        <dbReference type="ARBA" id="ARBA00010577"/>
    </source>
</evidence>
<dbReference type="Pfam" id="PF13860">
    <property type="entry name" value="FlgD_ig"/>
    <property type="match status" value="1"/>
</dbReference>
<evidence type="ECO:0000256" key="5">
    <source>
        <dbReference type="RuleBase" id="RU362076"/>
    </source>
</evidence>
<dbReference type="EMBL" id="CP019628">
    <property type="protein sequence ID" value="AQP98984.1"/>
    <property type="molecule type" value="Genomic_DNA"/>
</dbReference>
<sequence>MQVNTTNQNAQDAVNSKTNISGNISGNSSSAEMSTMFLELLVAQISNQNPLEPMDGTAYVSQLAEFSNVESLQGIRQNTSTGLDYMSSLTVLEATGMVGQSVDVKANSVALEQDGSVAGLVNLDTPADSVTVQLYNKNGELVEEKNLPYSGVGALRFAFDNQDAGGYAVRAYATTSGIPKQLDTWLSGNVERVSVGKTPEDILLQVDGLGNFGLTEINQLA</sequence>
<proteinExistence type="inferred from homology"/>
<evidence type="ECO:0000256" key="3">
    <source>
        <dbReference type="ARBA" id="ARBA00022795"/>
    </source>
</evidence>
<dbReference type="Gene3D" id="2.30.30.910">
    <property type="match status" value="1"/>
</dbReference>
<dbReference type="Gene3D" id="2.60.40.4070">
    <property type="match status" value="1"/>
</dbReference>
<evidence type="ECO:0000256" key="6">
    <source>
        <dbReference type="SAM" id="MobiDB-lite"/>
    </source>
</evidence>
<evidence type="ECO:0000256" key="4">
    <source>
        <dbReference type="ARBA" id="ARBA00024746"/>
    </source>
</evidence>
<dbReference type="AlphaFoldDB" id="A0A1Q2H3V1"/>
<evidence type="ECO:0000313" key="10">
    <source>
        <dbReference type="Proteomes" id="UP000188243"/>
    </source>
</evidence>
<feature type="domain" description="FlgD/Vpr Ig-like" evidence="7">
    <location>
        <begin position="109"/>
        <end position="176"/>
    </location>
</feature>
<evidence type="ECO:0000259" key="7">
    <source>
        <dbReference type="Pfam" id="PF13860"/>
    </source>
</evidence>
<keyword evidence="3 5" id="KW-1005">Bacterial flagellum biogenesis</keyword>
<dbReference type="STRING" id="247523.B0W48_03710"/>
<comment type="similarity">
    <text evidence="1 5">Belongs to the FlgD family.</text>
</comment>
<comment type="function">
    <text evidence="4 5">Required for flagellar hook formation. May act as a scaffolding protein.</text>
</comment>
<evidence type="ECO:0000313" key="9">
    <source>
        <dbReference type="EMBL" id="AQQ01931.1"/>
    </source>
</evidence>
<name>A0A1Q2H3V1_9GAMM</name>
<reference evidence="9 10" key="1">
    <citation type="submission" date="2017-02" db="EMBL/GenBank/DDBJ databases">
        <title>Complete genome sequence of the cold-active Pseudoalteromonas aliena strain EH1 isolated from Arctic seawater.</title>
        <authorList>
            <person name="Kim E."/>
            <person name="Heo E."/>
            <person name="Kim H."/>
            <person name="Kim D."/>
        </authorList>
    </citation>
    <scope>NUCLEOTIDE SEQUENCE [LARGE SCALE GENOMIC DNA]</scope>
    <source>
        <strain evidence="9 10">EH1</strain>
    </source>
</reference>
<dbReference type="KEGG" id="paln:B0W48_20385"/>